<reference evidence="1 2" key="1">
    <citation type="submission" date="2020-08" db="EMBL/GenBank/DDBJ databases">
        <title>Genomic Encyclopedia of Type Strains, Phase IV (KMG-V): Genome sequencing to study the core and pangenomes of soil and plant-associated prokaryotes.</title>
        <authorList>
            <person name="Whitman W."/>
        </authorList>
    </citation>
    <scope>NUCLEOTIDE SEQUENCE [LARGE SCALE GENOMIC DNA]</scope>
    <source>
        <strain evidence="1 2">C11</strain>
    </source>
</reference>
<name>A0A7J9S5I6_METMI</name>
<dbReference type="RefSeq" id="WP_184230352.1">
    <property type="nucleotide sequence ID" value="NZ_JACHEC010000002.1"/>
</dbReference>
<comment type="caution">
    <text evidence="1">The sequence shown here is derived from an EMBL/GenBank/DDBJ whole genome shotgun (WGS) entry which is preliminary data.</text>
</comment>
<accession>A0A7J9S5I6</accession>
<evidence type="ECO:0000313" key="2">
    <source>
        <dbReference type="Proteomes" id="UP000536195"/>
    </source>
</evidence>
<gene>
    <name evidence="1" type="ORF">HNP92_001210</name>
</gene>
<dbReference type="EMBL" id="JACHEC010000002">
    <property type="protein sequence ID" value="MBB6401905.1"/>
    <property type="molecule type" value="Genomic_DNA"/>
</dbReference>
<proteinExistence type="predicted"/>
<dbReference type="AlphaFoldDB" id="A0A7J9S5I6"/>
<protein>
    <submittedName>
        <fullName evidence="1">Uncharacterized protein</fullName>
    </submittedName>
</protein>
<dbReference type="Proteomes" id="UP000536195">
    <property type="component" value="Unassembled WGS sequence"/>
</dbReference>
<evidence type="ECO:0000313" key="1">
    <source>
        <dbReference type="EMBL" id="MBB6401905.1"/>
    </source>
</evidence>
<sequence length="127" mass="14299">MLSTGFEDILTINDFGMGDPNSEKYPILLPANTGNKIDVPISPNFIKLISYLLIKYPHLAVKLENTVLPVSINYQDVKGNNFDTKKYDVKIKLLGGTPHHIDLNGQFLEFQILGFEFEAEDVINSEE</sequence>
<organism evidence="1 2">
    <name type="scientific">Methanococcus maripaludis</name>
    <name type="common">Methanococcus deltae</name>
    <dbReference type="NCBI Taxonomy" id="39152"/>
    <lineage>
        <taxon>Archaea</taxon>
        <taxon>Methanobacteriati</taxon>
        <taxon>Methanobacteriota</taxon>
        <taxon>Methanomada group</taxon>
        <taxon>Methanococci</taxon>
        <taxon>Methanococcales</taxon>
        <taxon>Methanococcaceae</taxon>
        <taxon>Methanococcus</taxon>
    </lineage>
</organism>